<dbReference type="RefSeq" id="WP_130539167.1">
    <property type="nucleotide sequence ID" value="NZ_CP042431.1"/>
</dbReference>
<keyword evidence="3" id="KW-1185">Reference proteome</keyword>
<feature type="signal peptide" evidence="1">
    <location>
        <begin position="1"/>
        <end position="19"/>
    </location>
</feature>
<dbReference type="EMBL" id="SGXA01000001">
    <property type="protein sequence ID" value="RZS74718.1"/>
    <property type="molecule type" value="Genomic_DNA"/>
</dbReference>
<dbReference type="OrthoDB" id="1420609at2"/>
<evidence type="ECO:0000313" key="2">
    <source>
        <dbReference type="EMBL" id="RZS74718.1"/>
    </source>
</evidence>
<evidence type="ECO:0008006" key="4">
    <source>
        <dbReference type="Google" id="ProtNLM"/>
    </source>
</evidence>
<evidence type="ECO:0000256" key="1">
    <source>
        <dbReference type="SAM" id="SignalP"/>
    </source>
</evidence>
<sequence>MKMLTICFCSFLLMSPLLQSCNSADHPSPVVEKNTALDLESINFTESVPALYSTHIEVEDGVRYDSARDGQLTDSMLRYRISNTMTDAMKLTVPQQDFGYLFRSPLMDKPARFQNIYFQKLSTLTDKNKLPVAYYAEAEFQDAKERKQLIEAFKKKYGPPVYSFFISAEFNQCSYEWQLKDRTIQIETSNGISVTFGGNDTAAKQSKYYSLDMLIINNKFKSAIHDAHIYEFPDKIMYNGKLHSYKDFQFEKKQVFRDRFLLNSTNDGYVRDEFGQFDINRAAEDE</sequence>
<accession>A0A4Q7N386</accession>
<dbReference type="Proteomes" id="UP000293874">
    <property type="component" value="Unassembled WGS sequence"/>
</dbReference>
<comment type="caution">
    <text evidence="2">The sequence shown here is derived from an EMBL/GenBank/DDBJ whole genome shotgun (WGS) entry which is preliminary data.</text>
</comment>
<organism evidence="2 3">
    <name type="scientific">Pseudobacter ginsenosidimutans</name>
    <dbReference type="NCBI Taxonomy" id="661488"/>
    <lineage>
        <taxon>Bacteria</taxon>
        <taxon>Pseudomonadati</taxon>
        <taxon>Bacteroidota</taxon>
        <taxon>Chitinophagia</taxon>
        <taxon>Chitinophagales</taxon>
        <taxon>Chitinophagaceae</taxon>
        <taxon>Pseudobacter</taxon>
    </lineage>
</organism>
<gene>
    <name evidence="2" type="ORF">EV199_0569</name>
</gene>
<reference evidence="2 3" key="1">
    <citation type="submission" date="2019-02" db="EMBL/GenBank/DDBJ databases">
        <title>Genomic Encyclopedia of Type Strains, Phase IV (KMG-IV): sequencing the most valuable type-strain genomes for metagenomic binning, comparative biology and taxonomic classification.</title>
        <authorList>
            <person name="Goeker M."/>
        </authorList>
    </citation>
    <scope>NUCLEOTIDE SEQUENCE [LARGE SCALE GENOMIC DNA]</scope>
    <source>
        <strain evidence="2 3">DSM 18116</strain>
    </source>
</reference>
<proteinExistence type="predicted"/>
<dbReference type="AlphaFoldDB" id="A0A4Q7N386"/>
<keyword evidence="1" id="KW-0732">Signal</keyword>
<name>A0A4Q7N386_9BACT</name>
<dbReference type="PROSITE" id="PS51257">
    <property type="entry name" value="PROKAR_LIPOPROTEIN"/>
    <property type="match status" value="1"/>
</dbReference>
<feature type="chain" id="PRO_5020517329" description="DKNYY family protein" evidence="1">
    <location>
        <begin position="20"/>
        <end position="286"/>
    </location>
</feature>
<protein>
    <recommendedName>
        <fullName evidence="4">DKNYY family protein</fullName>
    </recommendedName>
</protein>
<evidence type="ECO:0000313" key="3">
    <source>
        <dbReference type="Proteomes" id="UP000293874"/>
    </source>
</evidence>